<dbReference type="GeneID" id="18920737"/>
<evidence type="ECO:0000313" key="2">
    <source>
        <dbReference type="EMBL" id="EKM56410.1"/>
    </source>
</evidence>
<evidence type="ECO:0008006" key="4">
    <source>
        <dbReference type="Google" id="ProtNLM"/>
    </source>
</evidence>
<reference evidence="2 3" key="1">
    <citation type="journal article" date="2012" name="BMC Genomics">
        <title>Comparative genomics of the white-rot fungi, Phanerochaete carnosa and P. chrysosporium, to elucidate the genetic basis of the distinct wood types they colonize.</title>
        <authorList>
            <person name="Suzuki H."/>
            <person name="MacDonald J."/>
            <person name="Syed K."/>
            <person name="Salamov A."/>
            <person name="Hori C."/>
            <person name="Aerts A."/>
            <person name="Henrissat B."/>
            <person name="Wiebenga A."/>
            <person name="vanKuyk P.A."/>
            <person name="Barry K."/>
            <person name="Lindquist E."/>
            <person name="LaButti K."/>
            <person name="Lapidus A."/>
            <person name="Lucas S."/>
            <person name="Coutinho P."/>
            <person name="Gong Y."/>
            <person name="Samejima M."/>
            <person name="Mahadevan R."/>
            <person name="Abou-Zaid M."/>
            <person name="de Vries R.P."/>
            <person name="Igarashi K."/>
            <person name="Yadav J.S."/>
            <person name="Grigoriev I.V."/>
            <person name="Master E.R."/>
        </authorList>
    </citation>
    <scope>NUCLEOTIDE SEQUENCE [LARGE SCALE GENOMIC DNA]</scope>
    <source>
        <strain evidence="2 3">HHB-10118-sp</strain>
    </source>
</reference>
<gene>
    <name evidence="2" type="ORF">PHACADRAFT_91443</name>
</gene>
<protein>
    <recommendedName>
        <fullName evidence="4">Heterokaryon incompatibility domain-containing protein</fullName>
    </recommendedName>
</protein>
<dbReference type="KEGG" id="pco:PHACADRAFT_91443"/>
<feature type="non-terminal residue" evidence="2">
    <location>
        <position position="1"/>
    </location>
</feature>
<dbReference type="InParanoid" id="K5WB35"/>
<dbReference type="EMBL" id="JH930471">
    <property type="protein sequence ID" value="EKM56410.1"/>
    <property type="molecule type" value="Genomic_DNA"/>
</dbReference>
<evidence type="ECO:0000313" key="3">
    <source>
        <dbReference type="Proteomes" id="UP000008370"/>
    </source>
</evidence>
<organism evidence="2 3">
    <name type="scientific">Phanerochaete carnosa (strain HHB-10118-sp)</name>
    <name type="common">White-rot fungus</name>
    <name type="synonym">Peniophora carnosa</name>
    <dbReference type="NCBI Taxonomy" id="650164"/>
    <lineage>
        <taxon>Eukaryota</taxon>
        <taxon>Fungi</taxon>
        <taxon>Dikarya</taxon>
        <taxon>Basidiomycota</taxon>
        <taxon>Agaricomycotina</taxon>
        <taxon>Agaricomycetes</taxon>
        <taxon>Polyporales</taxon>
        <taxon>Phanerochaetaceae</taxon>
        <taxon>Phanerochaete</taxon>
    </lineage>
</organism>
<evidence type="ECO:0000256" key="1">
    <source>
        <dbReference type="SAM" id="MobiDB-lite"/>
    </source>
</evidence>
<accession>K5WB35</accession>
<name>K5WB35_PHACS</name>
<dbReference type="HOGENOM" id="CLU_016205_0_0_1"/>
<dbReference type="RefSeq" id="XP_007394260.1">
    <property type="nucleotide sequence ID" value="XM_007394198.1"/>
</dbReference>
<feature type="region of interest" description="Disordered" evidence="1">
    <location>
        <begin position="529"/>
        <end position="553"/>
    </location>
</feature>
<proteinExistence type="predicted"/>
<dbReference type="AlphaFoldDB" id="K5WB35"/>
<keyword evidence="3" id="KW-1185">Reference proteome</keyword>
<dbReference type="OrthoDB" id="2957144at2759"/>
<sequence>YTLQPPSPSIVPLQRIHIGQGAIPNELADIPSDHLPIDDLLAKLNDVLGTSYTLETSGVRGCLEYAVSTSRDFGEVYGTLRPQWSNRRRPGDLATVLARIKDRRDKVEQMRDEAIHDHSIQNSRIPPRRVWDLLSNRVLPFYVMPCEDGEDPSCLPADLWTVSHSWVREQERVLIMTPINGCRWPVPIPNSTSLDHVRIELLNMDAQYVWVDVLCMRQEGQDDNDDDRVRVEEWKLDVPTVGHVHRANPRGRPCITYFNGLGLPFDASPMALESDRHWFNRLWTMQEATLSWLPGGLTATSFSHSPNFFSRLQDLISSMSQWDGLAEVIQAVSSRHCTTELDRIACLAYHLQCPTLPLYALSASLEPAWTLLIKHIPSRTRTCFFFQHESDVPFGLWISWRGFLTSPRALLHLNQTLDAEELQPVDPLHVYTNESAQYYHAAYATKRCYIVSLPDDTHRSTSGPQVFQLRFDDSDRAEPTTVEISATKTHGCLIQDVPYLLLGVGNPWKDCWAEASARCVLLAAGSKAPSTAPFAQPDRGNIGNPGTKGGSKETDLGAHWIAGKHPSTPHERVTAQLVLSESIIMPHI</sequence>
<dbReference type="Proteomes" id="UP000008370">
    <property type="component" value="Unassembled WGS sequence"/>
</dbReference>